<dbReference type="InterPro" id="IPR017853">
    <property type="entry name" value="GH"/>
</dbReference>
<dbReference type="SUPFAM" id="SSF51445">
    <property type="entry name" value="(Trans)glycosidases"/>
    <property type="match status" value="1"/>
</dbReference>
<dbReference type="Gene3D" id="2.60.40.1180">
    <property type="entry name" value="Golgi alpha-mannosidase II"/>
    <property type="match status" value="1"/>
</dbReference>
<evidence type="ECO:0000256" key="4">
    <source>
        <dbReference type="ARBA" id="ARBA00022729"/>
    </source>
</evidence>
<dbReference type="AlphaFoldDB" id="A0AAW2ZS22"/>
<reference evidence="10 11" key="1">
    <citation type="submission" date="2024-03" db="EMBL/GenBank/DDBJ databases">
        <title>The Acrasis kona genome and developmental transcriptomes reveal deep origins of eukaryotic multicellular pathways.</title>
        <authorList>
            <person name="Sheikh S."/>
            <person name="Fu C.-J."/>
            <person name="Brown M.W."/>
            <person name="Baldauf S.L."/>
        </authorList>
    </citation>
    <scope>NUCLEOTIDE SEQUENCE [LARGE SCALE GENOMIC DNA]</scope>
    <source>
        <strain evidence="10 11">ATCC MYA-3509</strain>
    </source>
</reference>
<dbReference type="InterPro" id="IPR013780">
    <property type="entry name" value="Glyco_hydro_b"/>
</dbReference>
<dbReference type="EC" id="3.2.1.22" evidence="3 7"/>
<dbReference type="PANTHER" id="PTHR11452">
    <property type="entry name" value="ALPHA-GALACTOSIDASE/ALPHA-N-ACETYLGALACTOSAMINIDASE"/>
    <property type="match status" value="1"/>
</dbReference>
<protein>
    <recommendedName>
        <fullName evidence="3 7">Alpha-galactosidase</fullName>
        <ecNumber evidence="3 7">3.2.1.22</ecNumber>
    </recommendedName>
    <alternativeName>
        <fullName evidence="7">Melibiase</fullName>
    </alternativeName>
</protein>
<gene>
    <name evidence="10" type="ORF">AKO1_000906</name>
</gene>
<dbReference type="GO" id="GO:0005975">
    <property type="term" value="P:carbohydrate metabolic process"/>
    <property type="evidence" value="ECO:0007669"/>
    <property type="project" value="InterPro"/>
</dbReference>
<feature type="signal peptide" evidence="8">
    <location>
        <begin position="1"/>
        <end position="19"/>
    </location>
</feature>
<dbReference type="EMBL" id="JAOPGA020001809">
    <property type="protein sequence ID" value="KAL0491482.1"/>
    <property type="molecule type" value="Genomic_DNA"/>
</dbReference>
<evidence type="ECO:0000256" key="7">
    <source>
        <dbReference type="RuleBase" id="RU361168"/>
    </source>
</evidence>
<keyword evidence="4 8" id="KW-0732">Signal</keyword>
<dbReference type="Gene3D" id="3.20.20.70">
    <property type="entry name" value="Aldolase class I"/>
    <property type="match status" value="1"/>
</dbReference>
<evidence type="ECO:0000313" key="10">
    <source>
        <dbReference type="EMBL" id="KAL0491482.1"/>
    </source>
</evidence>
<keyword evidence="7" id="KW-1015">Disulfide bond</keyword>
<comment type="similarity">
    <text evidence="2 7">Belongs to the glycosyl hydrolase 27 family.</text>
</comment>
<evidence type="ECO:0000256" key="6">
    <source>
        <dbReference type="ARBA" id="ARBA00023295"/>
    </source>
</evidence>
<dbReference type="FunFam" id="3.20.20.70:FF:000197">
    <property type="entry name" value="Alpha-galactosidase"/>
    <property type="match status" value="1"/>
</dbReference>
<feature type="chain" id="PRO_5044002688" description="Alpha-galactosidase" evidence="8">
    <location>
        <begin position="20"/>
        <end position="422"/>
    </location>
</feature>
<dbReference type="InterPro" id="IPR041233">
    <property type="entry name" value="Melibiase_C"/>
</dbReference>
<dbReference type="SUPFAM" id="SSF51011">
    <property type="entry name" value="Glycosyl hydrolase domain"/>
    <property type="match status" value="1"/>
</dbReference>
<evidence type="ECO:0000256" key="5">
    <source>
        <dbReference type="ARBA" id="ARBA00022801"/>
    </source>
</evidence>
<dbReference type="Proteomes" id="UP001431209">
    <property type="component" value="Unassembled WGS sequence"/>
</dbReference>
<evidence type="ECO:0000313" key="11">
    <source>
        <dbReference type="Proteomes" id="UP001431209"/>
    </source>
</evidence>
<evidence type="ECO:0000256" key="8">
    <source>
        <dbReference type="SAM" id="SignalP"/>
    </source>
</evidence>
<feature type="domain" description="Alpha galactosidase C-terminal" evidence="9">
    <location>
        <begin position="334"/>
        <end position="419"/>
    </location>
</feature>
<dbReference type="InterPro" id="IPR002241">
    <property type="entry name" value="Glyco_hydro_27"/>
</dbReference>
<keyword evidence="11" id="KW-1185">Reference proteome</keyword>
<name>A0AAW2ZS22_9EUKA</name>
<dbReference type="InterPro" id="IPR000111">
    <property type="entry name" value="Glyco_hydro_27/36_CS"/>
</dbReference>
<dbReference type="CDD" id="cd14792">
    <property type="entry name" value="GH27"/>
    <property type="match status" value="1"/>
</dbReference>
<evidence type="ECO:0000259" key="9">
    <source>
        <dbReference type="Pfam" id="PF17801"/>
    </source>
</evidence>
<dbReference type="Pfam" id="PF16499">
    <property type="entry name" value="Melibiase_2"/>
    <property type="match status" value="1"/>
</dbReference>
<evidence type="ECO:0000256" key="3">
    <source>
        <dbReference type="ARBA" id="ARBA00012755"/>
    </source>
</evidence>
<dbReference type="PRINTS" id="PR00740">
    <property type="entry name" value="GLHYDRLASE27"/>
</dbReference>
<organism evidence="10 11">
    <name type="scientific">Acrasis kona</name>
    <dbReference type="NCBI Taxonomy" id="1008807"/>
    <lineage>
        <taxon>Eukaryota</taxon>
        <taxon>Discoba</taxon>
        <taxon>Heterolobosea</taxon>
        <taxon>Tetramitia</taxon>
        <taxon>Eutetramitia</taxon>
        <taxon>Acrasidae</taxon>
        <taxon>Acrasis</taxon>
    </lineage>
</organism>
<dbReference type="GO" id="GO:0004557">
    <property type="term" value="F:alpha-galactosidase activity"/>
    <property type="evidence" value="ECO:0007669"/>
    <property type="project" value="UniProtKB-EC"/>
</dbReference>
<evidence type="ECO:0000256" key="1">
    <source>
        <dbReference type="ARBA" id="ARBA00001255"/>
    </source>
</evidence>
<comment type="caution">
    <text evidence="10">The sequence shown here is derived from an EMBL/GenBank/DDBJ whole genome shotgun (WGS) entry which is preliminary data.</text>
</comment>
<evidence type="ECO:0000256" key="2">
    <source>
        <dbReference type="ARBA" id="ARBA00009743"/>
    </source>
</evidence>
<sequence>MNSFLSLLLFSSLFILTLSHNNGVARTPPMGWNSWNQFACNIDQDLLTDTIDQIVSSGLADAGYKFVNIDDCWSYKNGRDNKTNELIPDPVRFSRGIHSLSKYAHSKGVKLGIYGDVGFTTCAGYPGTLDHFQTDADTFARWEIDYLKLDFCDIPKKVQDEPWVYFGYMSEALNKTGRPIVFSICAWQPKEMYKWARKIGNSWRTTDDINVSWQSVLSIIDQNRELYPYAEPGSWNDPDMLEVGVVRDGRSLSQNQARTHFSLWTLLSAPLLLGNDLRKIRDPDQKWVFDILTNRDAIAVNQDPNGAQGRSLYQNIQGKIDRDGNCESKNCTRTEVWGRPLTRPTKQSYAAILFNRAGPNVDDEKFTQEKITIRWSSLGMPSDAKVRVKDIWSNKDLGVYQGSFTSEPVEKHNVVYIRLEQQ</sequence>
<dbReference type="Pfam" id="PF17801">
    <property type="entry name" value="Melibiase_C"/>
    <property type="match status" value="1"/>
</dbReference>
<dbReference type="InterPro" id="IPR013785">
    <property type="entry name" value="Aldolase_TIM"/>
</dbReference>
<comment type="catalytic activity">
    <reaction evidence="1 7">
        <text>Hydrolysis of terminal, non-reducing alpha-D-galactose residues in alpha-D-galactosides, including galactose oligosaccharides, galactomannans and galactolipids.</text>
        <dbReference type="EC" id="3.2.1.22"/>
    </reaction>
</comment>
<proteinExistence type="inferred from homology"/>
<accession>A0AAW2ZS22</accession>
<dbReference type="PROSITE" id="PS00512">
    <property type="entry name" value="ALPHA_GALACTOSIDASE"/>
    <property type="match status" value="1"/>
</dbReference>
<keyword evidence="5 7" id="KW-0378">Hydrolase</keyword>
<dbReference type="PANTHER" id="PTHR11452:SF75">
    <property type="entry name" value="ALPHA-GALACTOSIDASE MEL1"/>
    <property type="match status" value="1"/>
</dbReference>
<keyword evidence="6 7" id="KW-0326">Glycosidase</keyword>